<name>A0AAN6YW24_9PEZI</name>
<protein>
    <submittedName>
        <fullName evidence="1">Uncharacterized protein</fullName>
    </submittedName>
</protein>
<sequence length="151" mass="17967">MADRGESWPRKSQPFLTVVDVSKAPWRIYPRVKARILDYFPQYKNEAQSSELEDFCRVKLMLSHPHRSFAGLKTVDGDVFNTYHEAYQHCQIVHAGMHVDGYYGQLPEPDPDEFEPEDGSIQYDDYIKHAMRWRDRRFARHPRFRFVSFNP</sequence>
<proteinExistence type="predicted"/>
<dbReference type="EMBL" id="MU853334">
    <property type="protein sequence ID" value="KAK4115882.1"/>
    <property type="molecule type" value="Genomic_DNA"/>
</dbReference>
<evidence type="ECO:0000313" key="2">
    <source>
        <dbReference type="Proteomes" id="UP001302812"/>
    </source>
</evidence>
<reference evidence="1" key="2">
    <citation type="submission" date="2023-05" db="EMBL/GenBank/DDBJ databases">
        <authorList>
            <consortium name="Lawrence Berkeley National Laboratory"/>
            <person name="Steindorff A."/>
            <person name="Hensen N."/>
            <person name="Bonometti L."/>
            <person name="Westerberg I."/>
            <person name="Brannstrom I.O."/>
            <person name="Guillou S."/>
            <person name="Cros-Aarteil S."/>
            <person name="Calhoun S."/>
            <person name="Haridas S."/>
            <person name="Kuo A."/>
            <person name="Mondo S."/>
            <person name="Pangilinan J."/>
            <person name="Riley R."/>
            <person name="Labutti K."/>
            <person name="Andreopoulos B."/>
            <person name="Lipzen A."/>
            <person name="Chen C."/>
            <person name="Yanf M."/>
            <person name="Daum C."/>
            <person name="Ng V."/>
            <person name="Clum A."/>
            <person name="Ohm R."/>
            <person name="Martin F."/>
            <person name="Silar P."/>
            <person name="Natvig D."/>
            <person name="Lalanne C."/>
            <person name="Gautier V."/>
            <person name="Ament-Velasquez S.L."/>
            <person name="Kruys A."/>
            <person name="Hutchinson M.I."/>
            <person name="Powell A.J."/>
            <person name="Barry K."/>
            <person name="Miller A.N."/>
            <person name="Grigoriev I.V."/>
            <person name="Debuchy R."/>
            <person name="Gladieux P."/>
            <person name="Thoren M.H."/>
            <person name="Johannesson H."/>
        </authorList>
    </citation>
    <scope>NUCLEOTIDE SEQUENCE</scope>
    <source>
        <strain evidence="1">CBS 508.74</strain>
    </source>
</reference>
<gene>
    <name evidence="1" type="ORF">N656DRAFT_795570</name>
</gene>
<dbReference type="Proteomes" id="UP001302812">
    <property type="component" value="Unassembled WGS sequence"/>
</dbReference>
<comment type="caution">
    <text evidence="1">The sequence shown here is derived from an EMBL/GenBank/DDBJ whole genome shotgun (WGS) entry which is preliminary data.</text>
</comment>
<dbReference type="GeneID" id="89941556"/>
<organism evidence="1 2">
    <name type="scientific">Canariomyces notabilis</name>
    <dbReference type="NCBI Taxonomy" id="2074819"/>
    <lineage>
        <taxon>Eukaryota</taxon>
        <taxon>Fungi</taxon>
        <taxon>Dikarya</taxon>
        <taxon>Ascomycota</taxon>
        <taxon>Pezizomycotina</taxon>
        <taxon>Sordariomycetes</taxon>
        <taxon>Sordariomycetidae</taxon>
        <taxon>Sordariales</taxon>
        <taxon>Chaetomiaceae</taxon>
        <taxon>Canariomyces</taxon>
    </lineage>
</organism>
<reference evidence="1" key="1">
    <citation type="journal article" date="2023" name="Mol. Phylogenet. Evol.">
        <title>Genome-scale phylogeny and comparative genomics of the fungal order Sordariales.</title>
        <authorList>
            <person name="Hensen N."/>
            <person name="Bonometti L."/>
            <person name="Westerberg I."/>
            <person name="Brannstrom I.O."/>
            <person name="Guillou S."/>
            <person name="Cros-Aarteil S."/>
            <person name="Calhoun S."/>
            <person name="Haridas S."/>
            <person name="Kuo A."/>
            <person name="Mondo S."/>
            <person name="Pangilinan J."/>
            <person name="Riley R."/>
            <person name="LaButti K."/>
            <person name="Andreopoulos B."/>
            <person name="Lipzen A."/>
            <person name="Chen C."/>
            <person name="Yan M."/>
            <person name="Daum C."/>
            <person name="Ng V."/>
            <person name="Clum A."/>
            <person name="Steindorff A."/>
            <person name="Ohm R.A."/>
            <person name="Martin F."/>
            <person name="Silar P."/>
            <person name="Natvig D.O."/>
            <person name="Lalanne C."/>
            <person name="Gautier V."/>
            <person name="Ament-Velasquez S.L."/>
            <person name="Kruys A."/>
            <person name="Hutchinson M.I."/>
            <person name="Powell A.J."/>
            <person name="Barry K."/>
            <person name="Miller A.N."/>
            <person name="Grigoriev I.V."/>
            <person name="Debuchy R."/>
            <person name="Gladieux P."/>
            <person name="Hiltunen Thoren M."/>
            <person name="Johannesson H."/>
        </authorList>
    </citation>
    <scope>NUCLEOTIDE SEQUENCE</scope>
    <source>
        <strain evidence="1">CBS 508.74</strain>
    </source>
</reference>
<dbReference type="AlphaFoldDB" id="A0AAN6YW24"/>
<evidence type="ECO:0000313" key="1">
    <source>
        <dbReference type="EMBL" id="KAK4115882.1"/>
    </source>
</evidence>
<accession>A0AAN6YW24</accession>
<dbReference type="RefSeq" id="XP_064673452.1">
    <property type="nucleotide sequence ID" value="XM_064817431.1"/>
</dbReference>
<keyword evidence="2" id="KW-1185">Reference proteome</keyword>